<dbReference type="SUPFAM" id="SSF50998">
    <property type="entry name" value="Quinoprotein alcohol dehydrogenase-like"/>
    <property type="match status" value="1"/>
</dbReference>
<dbReference type="InterPro" id="IPR011047">
    <property type="entry name" value="Quinoprotein_ADH-like_sf"/>
</dbReference>
<sequence>MSEQEWTLVETPTASSLYDVVVDGGEAYATGSDGLVLAYEGDGWEPIVEEGPRNEGNSLYGVDVTADGERVWFVGSSGTVGEYDVVADELHEHQVGDFRNAHNDVAVTGHGGAANVYVVDASGYVHYSLANGEEGTWRHVRPGTGAELTGIDFCGERRGFAADDDGAVYATEDGEKWDASLVGTDVTLYSTVCRQPGETRPERQEEDEEGEDATDVESEPEVVETEVEDVWVSGDGKVCHYDGVQWRVDDHGSSSINDVDCDQTETLGVAGGGRVFDLEESGELTEEETPTGETLNGVAVGAFDVAVGASGVVIQKEN</sequence>
<reference evidence="2 3" key="1">
    <citation type="journal article" date="2019" name="Int. J. Syst. Evol. Microbiol.">
        <title>The Global Catalogue of Microorganisms (GCM) 10K type strain sequencing project: providing services to taxonomists for standard genome sequencing and annotation.</title>
        <authorList>
            <consortium name="The Broad Institute Genomics Platform"/>
            <consortium name="The Broad Institute Genome Sequencing Center for Infectious Disease"/>
            <person name="Wu L."/>
            <person name="Ma J."/>
        </authorList>
    </citation>
    <scope>NUCLEOTIDE SEQUENCE [LARGE SCALE GENOMIC DNA]</scope>
    <source>
        <strain evidence="2 3">XZGYJ-43</strain>
    </source>
</reference>
<comment type="caution">
    <text evidence="2">The sequence shown here is derived from an EMBL/GenBank/DDBJ whole genome shotgun (WGS) entry which is preliminary data.</text>
</comment>
<evidence type="ECO:0000313" key="3">
    <source>
        <dbReference type="Proteomes" id="UP001596447"/>
    </source>
</evidence>
<dbReference type="RefSeq" id="WP_279529290.1">
    <property type="nucleotide sequence ID" value="NZ_CP122312.1"/>
</dbReference>
<protein>
    <submittedName>
        <fullName evidence="2">Uncharacterized protein</fullName>
    </submittedName>
</protein>
<feature type="compositionally biased region" description="Acidic residues" evidence="1">
    <location>
        <begin position="204"/>
        <end position="221"/>
    </location>
</feature>
<gene>
    <name evidence="2" type="ORF">ACFQJ9_08005</name>
</gene>
<dbReference type="Proteomes" id="UP001596447">
    <property type="component" value="Unassembled WGS sequence"/>
</dbReference>
<organism evidence="2 3">
    <name type="scientific">Halospeciosus flavus</name>
    <dbReference type="NCBI Taxonomy" id="3032283"/>
    <lineage>
        <taxon>Archaea</taxon>
        <taxon>Methanobacteriati</taxon>
        <taxon>Methanobacteriota</taxon>
        <taxon>Stenosarchaea group</taxon>
        <taxon>Halobacteria</taxon>
        <taxon>Halobacteriales</taxon>
        <taxon>Halobacteriaceae</taxon>
        <taxon>Halospeciosus</taxon>
    </lineage>
</organism>
<name>A0ABD5Z2E4_9EURY</name>
<proteinExistence type="predicted"/>
<evidence type="ECO:0000313" key="2">
    <source>
        <dbReference type="EMBL" id="MFC7199356.1"/>
    </source>
</evidence>
<feature type="region of interest" description="Disordered" evidence="1">
    <location>
        <begin position="193"/>
        <end position="221"/>
    </location>
</feature>
<evidence type="ECO:0000256" key="1">
    <source>
        <dbReference type="SAM" id="MobiDB-lite"/>
    </source>
</evidence>
<keyword evidence="3" id="KW-1185">Reference proteome</keyword>
<accession>A0ABD5Z2E4</accession>
<dbReference type="AlphaFoldDB" id="A0ABD5Z2E4"/>
<dbReference type="EMBL" id="JBHTAR010000011">
    <property type="protein sequence ID" value="MFC7199356.1"/>
    <property type="molecule type" value="Genomic_DNA"/>
</dbReference>